<dbReference type="AlphaFoldDB" id="A0A067PSI6"/>
<dbReference type="InParanoid" id="A0A067PSI6"/>
<accession>A0A067PSI6</accession>
<keyword evidence="2" id="KW-1185">Reference proteome</keyword>
<reference evidence="2" key="1">
    <citation type="journal article" date="2014" name="Proc. Natl. Acad. Sci. U.S.A.">
        <title>Extensive sampling of basidiomycete genomes demonstrates inadequacy of the white-rot/brown-rot paradigm for wood decay fungi.</title>
        <authorList>
            <person name="Riley R."/>
            <person name="Salamov A.A."/>
            <person name="Brown D.W."/>
            <person name="Nagy L.G."/>
            <person name="Floudas D."/>
            <person name="Held B.W."/>
            <person name="Levasseur A."/>
            <person name="Lombard V."/>
            <person name="Morin E."/>
            <person name="Otillar R."/>
            <person name="Lindquist E.A."/>
            <person name="Sun H."/>
            <person name="LaButti K.M."/>
            <person name="Schmutz J."/>
            <person name="Jabbour D."/>
            <person name="Luo H."/>
            <person name="Baker S.E."/>
            <person name="Pisabarro A.G."/>
            <person name="Walton J.D."/>
            <person name="Blanchette R.A."/>
            <person name="Henrissat B."/>
            <person name="Martin F."/>
            <person name="Cullen D."/>
            <person name="Hibbett D.S."/>
            <person name="Grigoriev I.V."/>
        </authorList>
    </citation>
    <scope>NUCLEOTIDE SEQUENCE [LARGE SCALE GENOMIC DNA]</scope>
    <source>
        <strain evidence="2">MUCL 33604</strain>
    </source>
</reference>
<organism evidence="1 2">
    <name type="scientific">Jaapia argillacea MUCL 33604</name>
    <dbReference type="NCBI Taxonomy" id="933084"/>
    <lineage>
        <taxon>Eukaryota</taxon>
        <taxon>Fungi</taxon>
        <taxon>Dikarya</taxon>
        <taxon>Basidiomycota</taxon>
        <taxon>Agaricomycotina</taxon>
        <taxon>Agaricomycetes</taxon>
        <taxon>Agaricomycetidae</taxon>
        <taxon>Jaapiales</taxon>
        <taxon>Jaapiaceae</taxon>
        <taxon>Jaapia</taxon>
    </lineage>
</organism>
<sequence>MSGQLSCLLQNVTRYNGIREVQGMLWASSTWIWAVAEEQSDDGEHRMGWATFVRSRPPYSKPGLTTAPSPAEFYQLFVKPLLPLFRITSIKLVPPPSIGKILQSKTLKARASQLRTQAQGWPLLSVEPSNWRRRLDRRFQPRKIDRMTINFIRANGCVCEDNRLVDVGQRVELSPVGKGQVQYIRARFEASEMNEVMTREWDRRARCGWPDQGVEALVA</sequence>
<evidence type="ECO:0000313" key="1">
    <source>
        <dbReference type="EMBL" id="KDQ53286.1"/>
    </source>
</evidence>
<name>A0A067PSI6_9AGAM</name>
<dbReference type="Proteomes" id="UP000027265">
    <property type="component" value="Unassembled WGS sequence"/>
</dbReference>
<proteinExistence type="predicted"/>
<protein>
    <submittedName>
        <fullName evidence="1">Uncharacterized protein</fullName>
    </submittedName>
</protein>
<dbReference type="HOGENOM" id="CLU_1261676_0_0_1"/>
<gene>
    <name evidence="1" type="ORF">JAAARDRAFT_431742</name>
</gene>
<evidence type="ECO:0000313" key="2">
    <source>
        <dbReference type="Proteomes" id="UP000027265"/>
    </source>
</evidence>
<dbReference type="EMBL" id="KL197734">
    <property type="protein sequence ID" value="KDQ53286.1"/>
    <property type="molecule type" value="Genomic_DNA"/>
</dbReference>